<proteinExistence type="predicted"/>
<dbReference type="AlphaFoldDB" id="A0A2P8ESM6"/>
<comment type="caution">
    <text evidence="1">The sequence shown here is derived from an EMBL/GenBank/DDBJ whole genome shotgun (WGS) entry which is preliminary data.</text>
</comment>
<name>A0A2P8ESM6_9GAMM</name>
<organism evidence="1 2">
    <name type="scientific">Marinobacterium halophilum</name>
    <dbReference type="NCBI Taxonomy" id="267374"/>
    <lineage>
        <taxon>Bacteria</taxon>
        <taxon>Pseudomonadati</taxon>
        <taxon>Pseudomonadota</taxon>
        <taxon>Gammaproteobacteria</taxon>
        <taxon>Oceanospirillales</taxon>
        <taxon>Oceanospirillaceae</taxon>
        <taxon>Marinobacterium</taxon>
    </lineage>
</organism>
<evidence type="ECO:0000313" key="2">
    <source>
        <dbReference type="Proteomes" id="UP000242133"/>
    </source>
</evidence>
<reference evidence="1 2" key="1">
    <citation type="submission" date="2018-03" db="EMBL/GenBank/DDBJ databases">
        <title>Genomic Encyclopedia of Archaeal and Bacterial Type Strains, Phase II (KMG-II): from individual species to whole genera.</title>
        <authorList>
            <person name="Goeker M."/>
        </authorList>
    </citation>
    <scope>NUCLEOTIDE SEQUENCE [LARGE SCALE GENOMIC DNA]</scope>
    <source>
        <strain evidence="1 2">DSM 17586</strain>
    </source>
</reference>
<dbReference type="Proteomes" id="UP000242133">
    <property type="component" value="Unassembled WGS sequence"/>
</dbReference>
<gene>
    <name evidence="1" type="ORF">CLV44_11716</name>
</gene>
<dbReference type="EMBL" id="PYGI01000017">
    <property type="protein sequence ID" value="PSL12487.1"/>
    <property type="molecule type" value="Genomic_DNA"/>
</dbReference>
<keyword evidence="2" id="KW-1185">Reference proteome</keyword>
<protein>
    <submittedName>
        <fullName evidence="1">Uncharacterized protein</fullName>
    </submittedName>
</protein>
<dbReference type="OrthoDB" id="1495305at2"/>
<accession>A0A2P8ESM6</accession>
<sequence>MSNETRHPDIEIYIKNRSLDQILDWLRTRCDALKPQNSTGNTYALMATMNGARVPIMIHEKAAGKAWTSLWFRSDATPWIRDLDCAEEISNALKTQVRCIVSGWQDGDDPDEWWRIEHGETEKITWRTE</sequence>
<evidence type="ECO:0000313" key="1">
    <source>
        <dbReference type="EMBL" id="PSL12487.1"/>
    </source>
</evidence>
<dbReference type="RefSeq" id="WP_106592392.1">
    <property type="nucleotide sequence ID" value="NZ_PYGI01000017.1"/>
</dbReference>